<dbReference type="AlphaFoldDB" id="A0A2H0RKV3"/>
<dbReference type="Proteomes" id="UP000230833">
    <property type="component" value="Unassembled WGS sequence"/>
</dbReference>
<accession>A0A2H0RKV3</accession>
<organism evidence="1 2">
    <name type="scientific">Candidatus Vogelbacteria bacterium CG10_big_fil_rev_8_21_14_0_10_45_14</name>
    <dbReference type="NCBI Taxonomy" id="1975042"/>
    <lineage>
        <taxon>Bacteria</taxon>
        <taxon>Candidatus Vogeliibacteriota</taxon>
    </lineage>
</organism>
<evidence type="ECO:0000313" key="2">
    <source>
        <dbReference type="Proteomes" id="UP000230833"/>
    </source>
</evidence>
<sequence length="78" mass="8716">MDIAFMIKLLEAVLFVEGGEILRTDLQKKLSIKEDELAILATSLRDVLQDRGIALLETESSLCLTTSSLVAKEMQRIH</sequence>
<gene>
    <name evidence="1" type="ORF">COV07_00720</name>
</gene>
<dbReference type="Pfam" id="PF04079">
    <property type="entry name" value="SMC_ScpB"/>
    <property type="match status" value="1"/>
</dbReference>
<dbReference type="EMBL" id="PCYL01000005">
    <property type="protein sequence ID" value="PIR47181.1"/>
    <property type="molecule type" value="Genomic_DNA"/>
</dbReference>
<comment type="caution">
    <text evidence="1">The sequence shown here is derived from an EMBL/GenBank/DDBJ whole genome shotgun (WGS) entry which is preliminary data.</text>
</comment>
<protein>
    <submittedName>
        <fullName evidence="1">Uncharacterized protein</fullName>
    </submittedName>
</protein>
<dbReference type="GO" id="GO:0051304">
    <property type="term" value="P:chromosome separation"/>
    <property type="evidence" value="ECO:0007669"/>
    <property type="project" value="InterPro"/>
</dbReference>
<dbReference type="InterPro" id="IPR005234">
    <property type="entry name" value="ScpB_csome_segregation"/>
</dbReference>
<feature type="non-terminal residue" evidence="1">
    <location>
        <position position="78"/>
    </location>
</feature>
<name>A0A2H0RKV3_9BACT</name>
<dbReference type="InterPro" id="IPR036388">
    <property type="entry name" value="WH-like_DNA-bd_sf"/>
</dbReference>
<proteinExistence type="predicted"/>
<evidence type="ECO:0000313" key="1">
    <source>
        <dbReference type="EMBL" id="PIR47181.1"/>
    </source>
</evidence>
<dbReference type="Gene3D" id="1.10.10.10">
    <property type="entry name" value="Winged helix-like DNA-binding domain superfamily/Winged helix DNA-binding domain"/>
    <property type="match status" value="1"/>
</dbReference>
<reference evidence="1 2" key="1">
    <citation type="submission" date="2017-09" db="EMBL/GenBank/DDBJ databases">
        <title>Depth-based differentiation of microbial function through sediment-hosted aquifers and enrichment of novel symbionts in the deep terrestrial subsurface.</title>
        <authorList>
            <person name="Probst A.J."/>
            <person name="Ladd B."/>
            <person name="Jarett J.K."/>
            <person name="Geller-Mcgrath D.E."/>
            <person name="Sieber C.M."/>
            <person name="Emerson J.B."/>
            <person name="Anantharaman K."/>
            <person name="Thomas B.C."/>
            <person name="Malmstrom R."/>
            <person name="Stieglmeier M."/>
            <person name="Klingl A."/>
            <person name="Woyke T."/>
            <person name="Ryan C.M."/>
            <person name="Banfield J.F."/>
        </authorList>
    </citation>
    <scope>NUCLEOTIDE SEQUENCE [LARGE SCALE GENOMIC DNA]</scope>
    <source>
        <strain evidence="1">CG10_big_fil_rev_8_21_14_0_10_45_14</strain>
    </source>
</reference>